<dbReference type="SUPFAM" id="SSF53448">
    <property type="entry name" value="Nucleotide-diphospho-sugar transferases"/>
    <property type="match status" value="1"/>
</dbReference>
<name>D5U4I4_BRAM5</name>
<dbReference type="RefSeq" id="WP_013112660.1">
    <property type="nucleotide sequence ID" value="NC_014150.1"/>
</dbReference>
<reference evidence="2 3" key="1">
    <citation type="journal article" date="2010" name="Stand. Genomic Sci.">
        <title>Complete genome sequence of Brachyspira murdochii type strain (56-150).</title>
        <authorList>
            <person name="Pati A."/>
            <person name="Sikorski J."/>
            <person name="Gronow S."/>
            <person name="Munk C."/>
            <person name="Lapidus A."/>
            <person name="Copeland A."/>
            <person name="Glavina Del Tio T."/>
            <person name="Nolan M."/>
            <person name="Lucas S."/>
            <person name="Chen F."/>
            <person name="Tice H."/>
            <person name="Cheng J.F."/>
            <person name="Han C."/>
            <person name="Detter J.C."/>
            <person name="Bruce D."/>
            <person name="Tapia R."/>
            <person name="Goodwin L."/>
            <person name="Pitluck S."/>
            <person name="Liolios K."/>
            <person name="Ivanova N."/>
            <person name="Mavromatis K."/>
            <person name="Mikhailova N."/>
            <person name="Chen A."/>
            <person name="Palaniappan K."/>
            <person name="Land M."/>
            <person name="Hauser L."/>
            <person name="Chang Y.J."/>
            <person name="Jeffries C.D."/>
            <person name="Spring S."/>
            <person name="Rohde M."/>
            <person name="Goker M."/>
            <person name="Bristow J."/>
            <person name="Eisen J.A."/>
            <person name="Markowitz V."/>
            <person name="Hugenholtz P."/>
            <person name="Kyrpides N.C."/>
            <person name="Klenk H.P."/>
        </authorList>
    </citation>
    <scope>NUCLEOTIDE SEQUENCE [LARGE SCALE GENOMIC DNA]</scope>
    <source>
        <strain evidence="3">ATCC 51284 / DSM 12563 / 56-150</strain>
    </source>
</reference>
<dbReference type="GO" id="GO:0016740">
    <property type="term" value="F:transferase activity"/>
    <property type="evidence" value="ECO:0007669"/>
    <property type="project" value="UniProtKB-KW"/>
</dbReference>
<dbReference type="CAZy" id="GT2">
    <property type="family name" value="Glycosyltransferase Family 2"/>
</dbReference>
<dbReference type="STRING" id="526224.Bmur_0122"/>
<dbReference type="OrthoDB" id="9815829at2"/>
<proteinExistence type="predicted"/>
<protein>
    <submittedName>
        <fullName evidence="2">Glycosyl transferase family 2</fullName>
    </submittedName>
</protein>
<dbReference type="InterPro" id="IPR001173">
    <property type="entry name" value="Glyco_trans_2-like"/>
</dbReference>
<dbReference type="KEGG" id="brm:Bmur_0122"/>
<dbReference type="CDD" id="cd00761">
    <property type="entry name" value="Glyco_tranf_GTA_type"/>
    <property type="match status" value="1"/>
</dbReference>
<dbReference type="Gene3D" id="3.90.550.10">
    <property type="entry name" value="Spore Coat Polysaccharide Biosynthesis Protein SpsA, Chain A"/>
    <property type="match status" value="1"/>
</dbReference>
<evidence type="ECO:0000259" key="1">
    <source>
        <dbReference type="Pfam" id="PF00535"/>
    </source>
</evidence>
<dbReference type="HOGENOM" id="CLU_730902_0_0_12"/>
<dbReference type="eggNOG" id="COG0463">
    <property type="taxonomic scope" value="Bacteria"/>
</dbReference>
<evidence type="ECO:0000313" key="2">
    <source>
        <dbReference type="EMBL" id="ADG70229.1"/>
    </source>
</evidence>
<evidence type="ECO:0000313" key="3">
    <source>
        <dbReference type="Proteomes" id="UP000001915"/>
    </source>
</evidence>
<organism evidence="2 3">
    <name type="scientific">Brachyspira murdochii (strain ATCC 51284 / DSM 12563 / 56-150)</name>
    <name type="common">Serpulina murdochii</name>
    <dbReference type="NCBI Taxonomy" id="526224"/>
    <lineage>
        <taxon>Bacteria</taxon>
        <taxon>Pseudomonadati</taxon>
        <taxon>Spirochaetota</taxon>
        <taxon>Spirochaetia</taxon>
        <taxon>Brachyspirales</taxon>
        <taxon>Brachyspiraceae</taxon>
        <taxon>Brachyspira</taxon>
    </lineage>
</organism>
<dbReference type="EMBL" id="CP001959">
    <property type="protein sequence ID" value="ADG70229.1"/>
    <property type="molecule type" value="Genomic_DNA"/>
</dbReference>
<sequence>MSFDINKDLDIILITYNRINKLKEIVSDILDENSPIKKCQITFLDNCSTDGTSEFLEEISQKYDNITHIRHKINIGGNANIVRAFEYVTKKYFWILCDDDRLSFEHWHKIYDALKSDQYDIIQTYTDPKVFSGETYNEKLAKLLIEIVLLPAAIYRSKYLKNDVIFNAYINIYALIPHMALISEIINNNGKIYFCDGYDKQIVLQGRSEANYKKGIKKTVHPFVQAMDLSIGFILSLCMIKDKELKYKCIDRMRSYLGMTFPGFIGEMPYYWIKIGLKDNIMPIYDSCNDIQKKVFLERLMEITYEFKKYNKNILKIFNFHILNLHKIERIFFSISFIGFSFSKNREYPKLYSLFGFIKDIYYIRFTILFVFKLTIKL</sequence>
<accession>D5U4I4</accession>
<dbReference type="AlphaFoldDB" id="D5U4I4"/>
<gene>
    <name evidence="2" type="ordered locus">Bmur_0122</name>
</gene>
<dbReference type="Pfam" id="PF00535">
    <property type="entry name" value="Glycos_transf_2"/>
    <property type="match status" value="1"/>
</dbReference>
<dbReference type="InterPro" id="IPR029044">
    <property type="entry name" value="Nucleotide-diphossugar_trans"/>
</dbReference>
<dbReference type="Proteomes" id="UP000001915">
    <property type="component" value="Chromosome"/>
</dbReference>
<feature type="domain" description="Glycosyltransferase 2-like" evidence="1">
    <location>
        <begin position="11"/>
        <end position="183"/>
    </location>
</feature>
<dbReference type="InterPro" id="IPR050256">
    <property type="entry name" value="Glycosyltransferase_2"/>
</dbReference>
<dbReference type="PANTHER" id="PTHR48090">
    <property type="entry name" value="UNDECAPRENYL-PHOSPHATE 4-DEOXY-4-FORMAMIDO-L-ARABINOSE TRANSFERASE-RELATED"/>
    <property type="match status" value="1"/>
</dbReference>
<keyword evidence="2" id="KW-0808">Transferase</keyword>